<evidence type="ECO:0000313" key="2">
    <source>
        <dbReference type="Proteomes" id="UP001062846"/>
    </source>
</evidence>
<reference evidence="1" key="1">
    <citation type="submission" date="2022-02" db="EMBL/GenBank/DDBJ databases">
        <title>Plant Genome Project.</title>
        <authorList>
            <person name="Zhang R.-G."/>
        </authorList>
    </citation>
    <scope>NUCLEOTIDE SEQUENCE</scope>
    <source>
        <strain evidence="1">AT1</strain>
    </source>
</reference>
<name>A0ACC0P422_RHOML</name>
<dbReference type="Proteomes" id="UP001062846">
    <property type="component" value="Chromosome 4"/>
</dbReference>
<dbReference type="EMBL" id="CM046391">
    <property type="protein sequence ID" value="KAI8559949.1"/>
    <property type="molecule type" value="Genomic_DNA"/>
</dbReference>
<proteinExistence type="predicted"/>
<sequence>MSLPNMGILRVRHHIPIHVSFKRQNHESIVSHSHSSSRFLSSKLSLNANLSFQRP</sequence>
<organism evidence="1 2">
    <name type="scientific">Rhododendron molle</name>
    <name type="common">Chinese azalea</name>
    <name type="synonym">Azalea mollis</name>
    <dbReference type="NCBI Taxonomy" id="49168"/>
    <lineage>
        <taxon>Eukaryota</taxon>
        <taxon>Viridiplantae</taxon>
        <taxon>Streptophyta</taxon>
        <taxon>Embryophyta</taxon>
        <taxon>Tracheophyta</taxon>
        <taxon>Spermatophyta</taxon>
        <taxon>Magnoliopsida</taxon>
        <taxon>eudicotyledons</taxon>
        <taxon>Gunneridae</taxon>
        <taxon>Pentapetalae</taxon>
        <taxon>asterids</taxon>
        <taxon>Ericales</taxon>
        <taxon>Ericaceae</taxon>
        <taxon>Ericoideae</taxon>
        <taxon>Rhodoreae</taxon>
        <taxon>Rhododendron</taxon>
    </lineage>
</organism>
<evidence type="ECO:0000313" key="1">
    <source>
        <dbReference type="EMBL" id="KAI8559949.1"/>
    </source>
</evidence>
<comment type="caution">
    <text evidence="1">The sequence shown here is derived from an EMBL/GenBank/DDBJ whole genome shotgun (WGS) entry which is preliminary data.</text>
</comment>
<protein>
    <submittedName>
        <fullName evidence="1">Uncharacterized protein</fullName>
    </submittedName>
</protein>
<gene>
    <name evidence="1" type="ORF">RHMOL_Rhmol04G0216300</name>
</gene>
<accession>A0ACC0P422</accession>
<keyword evidence="2" id="KW-1185">Reference proteome</keyword>